<reference evidence="1 2" key="1">
    <citation type="journal article" date="2016" name="Nat. Commun.">
        <title>Thousands of microbial genomes shed light on interconnected biogeochemical processes in an aquifer system.</title>
        <authorList>
            <person name="Anantharaman K."/>
            <person name="Brown C.T."/>
            <person name="Hug L.A."/>
            <person name="Sharon I."/>
            <person name="Castelle C.J."/>
            <person name="Probst A.J."/>
            <person name="Thomas B.C."/>
            <person name="Singh A."/>
            <person name="Wilkins M.J."/>
            <person name="Karaoz U."/>
            <person name="Brodie E.L."/>
            <person name="Williams K.H."/>
            <person name="Hubbard S.S."/>
            <person name="Banfield J.F."/>
        </authorList>
    </citation>
    <scope>NUCLEOTIDE SEQUENCE [LARGE SCALE GENOMIC DNA]</scope>
</reference>
<sequence length="98" mass="11551">MTLFYFVDLYELDQDAKQKKIATFRMQEDEPGKVEIDGDHNHPVLENIKNEGIFDYKNTRPGKLYPYDGMIFLENLKYYFRSGYLLATDVQKKTAPMS</sequence>
<name>A0A1F8GI50_9BACT</name>
<evidence type="ECO:0000313" key="1">
    <source>
        <dbReference type="EMBL" id="OGN24398.1"/>
    </source>
</evidence>
<proteinExistence type="predicted"/>
<dbReference type="EMBL" id="MGKJ01000012">
    <property type="protein sequence ID" value="OGN24398.1"/>
    <property type="molecule type" value="Genomic_DNA"/>
</dbReference>
<accession>A0A1F8GI50</accession>
<evidence type="ECO:0000313" key="2">
    <source>
        <dbReference type="Proteomes" id="UP000178911"/>
    </source>
</evidence>
<comment type="caution">
    <text evidence="1">The sequence shown here is derived from an EMBL/GenBank/DDBJ whole genome shotgun (WGS) entry which is preliminary data.</text>
</comment>
<gene>
    <name evidence="1" type="ORF">A3A13_01640</name>
</gene>
<dbReference type="STRING" id="1802695.A3A13_01640"/>
<organism evidence="1 2">
    <name type="scientific">Candidatus Yanofskybacteria bacterium RIFCSPLOWO2_01_FULL_43_22</name>
    <dbReference type="NCBI Taxonomy" id="1802695"/>
    <lineage>
        <taxon>Bacteria</taxon>
        <taxon>Candidatus Yanofskyibacteriota</taxon>
    </lineage>
</organism>
<protein>
    <submittedName>
        <fullName evidence="1">Uncharacterized protein</fullName>
    </submittedName>
</protein>
<dbReference type="AlphaFoldDB" id="A0A1F8GI50"/>
<dbReference type="Proteomes" id="UP000178911">
    <property type="component" value="Unassembled WGS sequence"/>
</dbReference>